<dbReference type="PANTHER" id="PTHR43877">
    <property type="entry name" value="AMINOALKYLPHOSPHONATE N-ACETYLTRANSFERASE-RELATED-RELATED"/>
    <property type="match status" value="1"/>
</dbReference>
<protein>
    <submittedName>
        <fullName evidence="4">GNAT family N-acetyltransferase</fullName>
    </submittedName>
</protein>
<dbReference type="EMBL" id="VULT01000001">
    <property type="protein sequence ID" value="MSS16322.1"/>
    <property type="molecule type" value="Genomic_DNA"/>
</dbReference>
<sequence>MATTATIRKAVEADEGAIWRLLEAEVQVMRRQGRDQWQHGYPNPATVAADTAAGVGRVLLLDGVIAGYCALIATGDKCYDSIEGRWLTESDSGHCRYAVVHRLGIDPQLTGRGLASTFLTLAMRAARCMGLESMRIDTNHDNVQMLHILPKLGFERCGTVQLPDGERIAYERLL</sequence>
<keyword evidence="5" id="KW-1185">Reference proteome</keyword>
<evidence type="ECO:0000259" key="3">
    <source>
        <dbReference type="PROSITE" id="PS51186"/>
    </source>
</evidence>
<reference evidence="4 5" key="1">
    <citation type="submission" date="2019-08" db="EMBL/GenBank/DDBJ databases">
        <title>In-depth cultivation of the pig gut microbiome towards novel bacterial diversity and tailored functional studies.</title>
        <authorList>
            <person name="Wylensek D."/>
            <person name="Hitch T.C.A."/>
            <person name="Clavel T."/>
        </authorList>
    </citation>
    <scope>NUCLEOTIDE SEQUENCE [LARGE SCALE GENOMIC DNA]</scope>
    <source>
        <strain evidence="4 5">Oil-RF-744-WCA-WT-10</strain>
    </source>
</reference>
<feature type="domain" description="N-acetyltransferase" evidence="3">
    <location>
        <begin position="5"/>
        <end position="174"/>
    </location>
</feature>
<gene>
    <name evidence="4" type="ORF">FYJ29_00825</name>
</gene>
<comment type="caution">
    <text evidence="4">The sequence shown here is derived from an EMBL/GenBank/DDBJ whole genome shotgun (WGS) entry which is preliminary data.</text>
</comment>
<dbReference type="Gene3D" id="3.40.630.30">
    <property type="match status" value="1"/>
</dbReference>
<dbReference type="PANTHER" id="PTHR43877:SF2">
    <property type="entry name" value="AMINOALKYLPHOSPHONATE N-ACETYLTRANSFERASE-RELATED"/>
    <property type="match status" value="1"/>
</dbReference>
<dbReference type="SUPFAM" id="SSF55729">
    <property type="entry name" value="Acyl-CoA N-acyltransferases (Nat)"/>
    <property type="match status" value="1"/>
</dbReference>
<dbReference type="Pfam" id="PF00583">
    <property type="entry name" value="Acetyltransf_1"/>
    <property type="match status" value="1"/>
</dbReference>
<dbReference type="InterPro" id="IPR050832">
    <property type="entry name" value="Bact_Acetyltransf"/>
</dbReference>
<proteinExistence type="predicted"/>
<organism evidence="4 5">
    <name type="scientific">Sodaliphilus pleomorphus</name>
    <dbReference type="NCBI Taxonomy" id="2606626"/>
    <lineage>
        <taxon>Bacteria</taxon>
        <taxon>Pseudomonadati</taxon>
        <taxon>Bacteroidota</taxon>
        <taxon>Bacteroidia</taxon>
        <taxon>Bacteroidales</taxon>
        <taxon>Muribaculaceae</taxon>
        <taxon>Sodaliphilus</taxon>
    </lineage>
</organism>
<keyword evidence="1 4" id="KW-0808">Transferase</keyword>
<dbReference type="Proteomes" id="UP000483362">
    <property type="component" value="Unassembled WGS sequence"/>
</dbReference>
<evidence type="ECO:0000313" key="4">
    <source>
        <dbReference type="EMBL" id="MSS16322.1"/>
    </source>
</evidence>
<dbReference type="CDD" id="cd04301">
    <property type="entry name" value="NAT_SF"/>
    <property type="match status" value="1"/>
</dbReference>
<dbReference type="AlphaFoldDB" id="A0A6L5XCW7"/>
<dbReference type="RefSeq" id="WP_154327892.1">
    <property type="nucleotide sequence ID" value="NZ_CP045696.1"/>
</dbReference>
<dbReference type="InterPro" id="IPR000182">
    <property type="entry name" value="GNAT_dom"/>
</dbReference>
<accession>A0A6L5XCW7</accession>
<name>A0A6L5XCW7_9BACT</name>
<evidence type="ECO:0000313" key="5">
    <source>
        <dbReference type="Proteomes" id="UP000483362"/>
    </source>
</evidence>
<evidence type="ECO:0000256" key="2">
    <source>
        <dbReference type="ARBA" id="ARBA00023315"/>
    </source>
</evidence>
<evidence type="ECO:0000256" key="1">
    <source>
        <dbReference type="ARBA" id="ARBA00022679"/>
    </source>
</evidence>
<dbReference type="PROSITE" id="PS51186">
    <property type="entry name" value="GNAT"/>
    <property type="match status" value="1"/>
</dbReference>
<keyword evidence="2" id="KW-0012">Acyltransferase</keyword>
<dbReference type="GO" id="GO:0016747">
    <property type="term" value="F:acyltransferase activity, transferring groups other than amino-acyl groups"/>
    <property type="evidence" value="ECO:0007669"/>
    <property type="project" value="InterPro"/>
</dbReference>
<dbReference type="InterPro" id="IPR016181">
    <property type="entry name" value="Acyl_CoA_acyltransferase"/>
</dbReference>